<protein>
    <recommendedName>
        <fullName evidence="4">EF-hand domain-containing protein</fullName>
    </recommendedName>
</protein>
<dbReference type="EMBL" id="JWZX01002984">
    <property type="protein sequence ID" value="KOO25370.1"/>
    <property type="molecule type" value="Genomic_DNA"/>
</dbReference>
<feature type="compositionally biased region" description="Polar residues" evidence="1">
    <location>
        <begin position="187"/>
        <end position="205"/>
    </location>
</feature>
<organism evidence="2 3">
    <name type="scientific">Chrysochromulina tobinii</name>
    <dbReference type="NCBI Taxonomy" id="1460289"/>
    <lineage>
        <taxon>Eukaryota</taxon>
        <taxon>Haptista</taxon>
        <taxon>Haptophyta</taxon>
        <taxon>Prymnesiophyceae</taxon>
        <taxon>Prymnesiales</taxon>
        <taxon>Chrysochromulinaceae</taxon>
        <taxon>Chrysochromulina</taxon>
    </lineage>
</organism>
<dbReference type="PROSITE" id="PS00018">
    <property type="entry name" value="EF_HAND_1"/>
    <property type="match status" value="1"/>
</dbReference>
<accession>A0A0M0JFY6</accession>
<dbReference type="AlphaFoldDB" id="A0A0M0JFY6"/>
<proteinExistence type="predicted"/>
<evidence type="ECO:0008006" key="4">
    <source>
        <dbReference type="Google" id="ProtNLM"/>
    </source>
</evidence>
<evidence type="ECO:0000313" key="3">
    <source>
        <dbReference type="Proteomes" id="UP000037460"/>
    </source>
</evidence>
<sequence length="543" mass="59666">MYSSLKGVKEEANALIHVTGKNFKMDSGFDVDGDGVIEENELVDLQRLNYSTPGGMRRGEMQVPAGGFSRYAQSMCNKAKAARVRREQQERQILRSPHYPKGYLVTLATGKVSTIGKWKGSDLVAGSQQSEGGKISALQPLLIENGAKPARVYEWKSASKSEGKLKNHETKDKALVTRAEALPKKTTPFSGLANSRSPLSGSHSSDTFDDAHDAFTKDEHTDRARLHAQTGYPAPKAAQTADTEERHQAALALTSRAPPTFVDALLSFFGAGTEAAPPSPKTSKFSPEEMRIKYKASAEKLYPPGYNGSYNAVVQQTNAQRAEETRQDEAHWKEELQTEEQKYMDKAIAARTAVQSGKSNAEMAKEEIVRAKQMEAEEIVKESKRLMYLAHADQVAVLKANKTRTAVSFDNRYLTIDEMVATLQKFSPEEASLTPRSQYSLDPQSRNPTAAYLIPFKGQSDKVTKENAALFTRIHNIGAKTDDDVDDEAAGAARATMAAESEKRKKDQAKKLAAQNVAIKKKIAATKAKVDADYDETPLNKND</sequence>
<gene>
    <name evidence="2" type="ORF">Ctob_007711</name>
</gene>
<feature type="region of interest" description="Disordered" evidence="1">
    <location>
        <begin position="186"/>
        <end position="206"/>
    </location>
</feature>
<name>A0A0M0JFY6_9EUKA</name>
<evidence type="ECO:0000313" key="2">
    <source>
        <dbReference type="EMBL" id="KOO25370.1"/>
    </source>
</evidence>
<dbReference type="Proteomes" id="UP000037460">
    <property type="component" value="Unassembled WGS sequence"/>
</dbReference>
<evidence type="ECO:0000256" key="1">
    <source>
        <dbReference type="SAM" id="MobiDB-lite"/>
    </source>
</evidence>
<reference evidence="3" key="1">
    <citation type="journal article" date="2015" name="PLoS Genet.">
        <title>Genome Sequence and Transcriptome Analyses of Chrysochromulina tobin: Metabolic Tools for Enhanced Algal Fitness in the Prominent Order Prymnesiales (Haptophyceae).</title>
        <authorList>
            <person name="Hovde B.T."/>
            <person name="Deodato C.R."/>
            <person name="Hunsperger H.M."/>
            <person name="Ryken S.A."/>
            <person name="Yost W."/>
            <person name="Jha R.K."/>
            <person name="Patterson J."/>
            <person name="Monnat R.J. Jr."/>
            <person name="Barlow S.B."/>
            <person name="Starkenburg S.R."/>
            <person name="Cattolico R.A."/>
        </authorList>
    </citation>
    <scope>NUCLEOTIDE SEQUENCE</scope>
    <source>
        <strain evidence="3">CCMP291</strain>
    </source>
</reference>
<dbReference type="InterPro" id="IPR018247">
    <property type="entry name" value="EF_Hand_1_Ca_BS"/>
</dbReference>
<comment type="caution">
    <text evidence="2">The sequence shown here is derived from an EMBL/GenBank/DDBJ whole genome shotgun (WGS) entry which is preliminary data.</text>
</comment>
<keyword evidence="3" id="KW-1185">Reference proteome</keyword>